<feature type="region of interest" description="Disordered" evidence="1">
    <location>
        <begin position="376"/>
        <end position="395"/>
    </location>
</feature>
<feature type="compositionally biased region" description="Low complexity" evidence="1">
    <location>
        <begin position="76"/>
        <end position="97"/>
    </location>
</feature>
<name>A0A8J4TW39_CLAMG</name>
<feature type="compositionally biased region" description="Low complexity" evidence="1">
    <location>
        <begin position="114"/>
        <end position="124"/>
    </location>
</feature>
<gene>
    <name evidence="3" type="ORF">DAT39_017192</name>
</gene>
<feature type="non-terminal residue" evidence="3">
    <location>
        <position position="395"/>
    </location>
</feature>
<evidence type="ECO:0000313" key="3">
    <source>
        <dbReference type="EMBL" id="KAF5893091.1"/>
    </source>
</evidence>
<feature type="compositionally biased region" description="Polar residues" evidence="1">
    <location>
        <begin position="125"/>
        <end position="154"/>
    </location>
</feature>
<dbReference type="AlphaFoldDB" id="A0A8J4TW39"/>
<proteinExistence type="predicted"/>
<feature type="compositionally biased region" description="Low complexity" evidence="1">
    <location>
        <begin position="248"/>
        <end position="258"/>
    </location>
</feature>
<keyword evidence="2" id="KW-0472">Membrane</keyword>
<organism evidence="3 4">
    <name type="scientific">Clarias magur</name>
    <name type="common">Asian catfish</name>
    <name type="synonym">Macropteronotus magur</name>
    <dbReference type="NCBI Taxonomy" id="1594786"/>
    <lineage>
        <taxon>Eukaryota</taxon>
        <taxon>Metazoa</taxon>
        <taxon>Chordata</taxon>
        <taxon>Craniata</taxon>
        <taxon>Vertebrata</taxon>
        <taxon>Euteleostomi</taxon>
        <taxon>Actinopterygii</taxon>
        <taxon>Neopterygii</taxon>
        <taxon>Teleostei</taxon>
        <taxon>Ostariophysi</taxon>
        <taxon>Siluriformes</taxon>
        <taxon>Clariidae</taxon>
        <taxon>Clarias</taxon>
    </lineage>
</organism>
<dbReference type="Proteomes" id="UP000727407">
    <property type="component" value="Unassembled WGS sequence"/>
</dbReference>
<feature type="compositionally biased region" description="Polar residues" evidence="1">
    <location>
        <begin position="176"/>
        <end position="202"/>
    </location>
</feature>
<feature type="compositionally biased region" description="Low complexity" evidence="1">
    <location>
        <begin position="1"/>
        <end position="13"/>
    </location>
</feature>
<feature type="compositionally biased region" description="Polar residues" evidence="1">
    <location>
        <begin position="234"/>
        <end position="245"/>
    </location>
</feature>
<feature type="compositionally biased region" description="Low complexity" evidence="1">
    <location>
        <begin position="384"/>
        <end position="395"/>
    </location>
</feature>
<feature type="compositionally biased region" description="Polar residues" evidence="1">
    <location>
        <begin position="215"/>
        <end position="226"/>
    </location>
</feature>
<reference evidence="3" key="1">
    <citation type="submission" date="2020-07" db="EMBL/GenBank/DDBJ databases">
        <title>Clarias magur genome sequencing, assembly and annotation.</title>
        <authorList>
            <person name="Kushwaha B."/>
            <person name="Kumar R."/>
            <person name="Das P."/>
            <person name="Joshi C.G."/>
            <person name="Kumar D."/>
            <person name="Nagpure N.S."/>
            <person name="Pandey M."/>
            <person name="Agarwal S."/>
            <person name="Srivastava S."/>
            <person name="Singh M."/>
            <person name="Sahoo L."/>
            <person name="Jayasankar P."/>
            <person name="Meher P.K."/>
            <person name="Koringa P.G."/>
            <person name="Iquebal M.A."/>
            <person name="Das S.P."/>
            <person name="Bit A."/>
            <person name="Patnaik S."/>
            <person name="Patel N."/>
            <person name="Shah T.M."/>
            <person name="Hinsu A."/>
            <person name="Jena J.K."/>
        </authorList>
    </citation>
    <scope>NUCLEOTIDE SEQUENCE</scope>
    <source>
        <strain evidence="3">CIFAMagur01</strain>
        <tissue evidence="3">Testis</tissue>
    </source>
</reference>
<keyword evidence="2" id="KW-0812">Transmembrane</keyword>
<dbReference type="EMBL" id="QNUK01000452">
    <property type="protein sequence ID" value="KAF5893091.1"/>
    <property type="molecule type" value="Genomic_DNA"/>
</dbReference>
<feature type="region of interest" description="Disordered" evidence="1">
    <location>
        <begin position="1"/>
        <end position="269"/>
    </location>
</feature>
<evidence type="ECO:0000256" key="2">
    <source>
        <dbReference type="SAM" id="Phobius"/>
    </source>
</evidence>
<comment type="caution">
    <text evidence="3">The sequence shown here is derived from an EMBL/GenBank/DDBJ whole genome shotgun (WGS) entry which is preliminary data.</text>
</comment>
<feature type="compositionally biased region" description="Low complexity" evidence="1">
    <location>
        <begin position="203"/>
        <end position="214"/>
    </location>
</feature>
<feature type="non-terminal residue" evidence="3">
    <location>
        <position position="1"/>
    </location>
</feature>
<feature type="compositionally biased region" description="Low complexity" evidence="1">
    <location>
        <begin position="157"/>
        <end position="175"/>
    </location>
</feature>
<feature type="transmembrane region" description="Helical" evidence="2">
    <location>
        <begin position="275"/>
        <end position="294"/>
    </location>
</feature>
<protein>
    <submittedName>
        <fullName evidence="3">Roundabout 2-like</fullName>
    </submittedName>
</protein>
<keyword evidence="2" id="KW-1133">Transmembrane helix</keyword>
<feature type="compositionally biased region" description="Polar residues" evidence="1">
    <location>
        <begin position="36"/>
        <end position="64"/>
    </location>
</feature>
<keyword evidence="4" id="KW-1185">Reference proteome</keyword>
<accession>A0A8J4TW39</accession>
<sequence length="395" mass="41894">STQIATTTTTTTTYGIPEISGPGGASTGRETEENDSTQMTLTGGTSTRAPNTPNGTSQTNSPWTSKGEEKGFSASTGRTETMQTTMTETKTTISNITDTHEICPATETEEKNSTQTTPTEVTTTEAPDSHTTSVGHGTEGSSGNWSTDLTSGRQETSHTTVTETNTTSSNVVHTNGPTSLESNNTQTQSNQATVTEENNFRQTTPAGATSTGTPHSHNGSSETSEGQAADGPPITQSTDLNSGKQETNHTTMTQTNTTRSNVGTNEGHKNQQKSIIISVLVGASAVTVFVGLLLRRSYFQKKTINDRNPENVYESIEDVRVAAKGDGDSGKEKLPEMVAGRNLERNQTQQGTHHHLANESQYEAIYVLAGDPAIVNLGKKTDTEPSSSSETPENQ</sequence>
<evidence type="ECO:0000256" key="1">
    <source>
        <dbReference type="SAM" id="MobiDB-lite"/>
    </source>
</evidence>
<evidence type="ECO:0000313" key="4">
    <source>
        <dbReference type="Proteomes" id="UP000727407"/>
    </source>
</evidence>